<reference evidence="4" key="1">
    <citation type="submission" date="2020-01" db="EMBL/GenBank/DDBJ databases">
        <authorList>
            <consortium name="DOE Joint Genome Institute"/>
            <person name="Haridas S."/>
            <person name="Albert R."/>
            <person name="Binder M."/>
            <person name="Bloem J."/>
            <person name="Labutti K."/>
            <person name="Salamov A."/>
            <person name="Andreopoulos B."/>
            <person name="Baker S.E."/>
            <person name="Barry K."/>
            <person name="Bills G."/>
            <person name="Bluhm B.H."/>
            <person name="Cannon C."/>
            <person name="Castanera R."/>
            <person name="Culley D.E."/>
            <person name="Daum C."/>
            <person name="Ezra D."/>
            <person name="Gonzalez J.B."/>
            <person name="Henrissat B."/>
            <person name="Kuo A."/>
            <person name="Liang C."/>
            <person name="Lipzen A."/>
            <person name="Lutzoni F."/>
            <person name="Magnuson J."/>
            <person name="Mondo S."/>
            <person name="Nolan M."/>
            <person name="Ohm R."/>
            <person name="Pangilinan J."/>
            <person name="Park H.-J."/>
            <person name="Ramirez L."/>
            <person name="Alfaro M."/>
            <person name="Sun H."/>
            <person name="Tritt A."/>
            <person name="Yoshinaga Y."/>
            <person name="Zwiers L.-H."/>
            <person name="Turgeon B.G."/>
            <person name="Goodwin S.B."/>
            <person name="Spatafora J.W."/>
            <person name="Crous P.W."/>
            <person name="Grigoriev I.V."/>
        </authorList>
    </citation>
    <scope>NUCLEOTIDE SEQUENCE</scope>
    <source>
        <strain evidence="4">CBS 394.84</strain>
    </source>
</reference>
<feature type="compositionally biased region" description="Low complexity" evidence="2">
    <location>
        <begin position="397"/>
        <end position="408"/>
    </location>
</feature>
<evidence type="ECO:0000313" key="4">
    <source>
        <dbReference type="EMBL" id="KAF1840995.1"/>
    </source>
</evidence>
<evidence type="ECO:0000256" key="2">
    <source>
        <dbReference type="SAM" id="MobiDB-lite"/>
    </source>
</evidence>
<evidence type="ECO:0000256" key="1">
    <source>
        <dbReference type="PROSITE-ProRule" id="PRU00042"/>
    </source>
</evidence>
<dbReference type="GeneID" id="63854621"/>
<proteinExistence type="predicted"/>
<dbReference type="EMBL" id="ML976619">
    <property type="protein sequence ID" value="KAF1840995.1"/>
    <property type="molecule type" value="Genomic_DNA"/>
</dbReference>
<protein>
    <recommendedName>
        <fullName evidence="3">C2H2-type domain-containing protein</fullName>
    </recommendedName>
</protein>
<feature type="region of interest" description="Disordered" evidence="2">
    <location>
        <begin position="80"/>
        <end position="118"/>
    </location>
</feature>
<dbReference type="InterPro" id="IPR013087">
    <property type="entry name" value="Znf_C2H2_type"/>
</dbReference>
<feature type="compositionally biased region" description="Polar residues" evidence="2">
    <location>
        <begin position="95"/>
        <end position="105"/>
    </location>
</feature>
<dbReference type="PROSITE" id="PS50157">
    <property type="entry name" value="ZINC_FINGER_C2H2_2"/>
    <property type="match status" value="1"/>
</dbReference>
<dbReference type="Gene3D" id="3.30.160.60">
    <property type="entry name" value="Classic Zinc Finger"/>
    <property type="match status" value="1"/>
</dbReference>
<dbReference type="PROSITE" id="PS00028">
    <property type="entry name" value="ZINC_FINGER_C2H2_1"/>
    <property type="match status" value="1"/>
</dbReference>
<sequence>MTGLTQTEYIDIPRRRLPRSRVVVQSGISSQMQHAPTRVTSSKLGEDDQMSLDSRTGGTDFLTGSLRYDEALPKYNEEFQTQKGGPCTDEPDQSMGDTVLSSSENPLACYPQRPNSNTVPSDYNLDFLGITGGSDASTIQTPILGSISPQSQYIDNVWAIDREYQAWETDNQNQPLYNFSRPYSQPTVSVSDFDTGRYVGHQEYASTGWDKGPNNDTTDMDAVGTFHRDPTFDRQPILNQSSSSIMRYDPSLHPLHQMDTTGVGSCALAGVENIGQAPRICFQEPEFPFAATAEQQEPSVGYDSLAANDHNLSLDRLSASWSSYTNSTTSKLLDTMTSQTSFQPTWQEPVDRMSTFGPPLLNVLSPLPSTACSRSGFNSDTGGSDFQDSAYVPQGISRSRSAGGRLSSPGDFTPALGQPSPTLSSVSIISSNLAEVLGCEMCDATFTGEYRRGNRQRHWRLKHGQAQGQEERIYPCEADGCSKVYKRQDARLKHYRKKHRSMAPGPALSRKKYPSV</sequence>
<feature type="compositionally biased region" description="Polar residues" evidence="2">
    <location>
        <begin position="26"/>
        <end position="43"/>
    </location>
</feature>
<accession>A0A9P4L429</accession>
<gene>
    <name evidence="4" type="ORF">K460DRAFT_410388</name>
</gene>
<comment type="caution">
    <text evidence="4">The sequence shown here is derived from an EMBL/GenBank/DDBJ whole genome shotgun (WGS) entry which is preliminary data.</text>
</comment>
<dbReference type="GO" id="GO:0008270">
    <property type="term" value="F:zinc ion binding"/>
    <property type="evidence" value="ECO:0007669"/>
    <property type="project" value="UniProtKB-KW"/>
</dbReference>
<evidence type="ECO:0000259" key="3">
    <source>
        <dbReference type="PROSITE" id="PS50157"/>
    </source>
</evidence>
<feature type="region of interest" description="Disordered" evidence="2">
    <location>
        <begin position="496"/>
        <end position="516"/>
    </location>
</feature>
<dbReference type="SMART" id="SM00355">
    <property type="entry name" value="ZnF_C2H2"/>
    <property type="match status" value="2"/>
</dbReference>
<name>A0A9P4L429_9PLEO</name>
<keyword evidence="5" id="KW-1185">Reference proteome</keyword>
<keyword evidence="1" id="KW-0479">Metal-binding</keyword>
<feature type="domain" description="C2H2-type" evidence="3">
    <location>
        <begin position="474"/>
        <end position="504"/>
    </location>
</feature>
<dbReference type="AlphaFoldDB" id="A0A9P4L429"/>
<dbReference type="OrthoDB" id="3800855at2759"/>
<feature type="region of interest" description="Disordered" evidence="2">
    <location>
        <begin position="397"/>
        <end position="423"/>
    </location>
</feature>
<feature type="region of interest" description="Disordered" evidence="2">
    <location>
        <begin position="26"/>
        <end position="63"/>
    </location>
</feature>
<keyword evidence="1" id="KW-0862">Zinc</keyword>
<dbReference type="RefSeq" id="XP_040783558.1">
    <property type="nucleotide sequence ID" value="XM_040937371.1"/>
</dbReference>
<keyword evidence="1" id="KW-0863">Zinc-finger</keyword>
<dbReference type="Proteomes" id="UP000800039">
    <property type="component" value="Unassembled WGS sequence"/>
</dbReference>
<evidence type="ECO:0000313" key="5">
    <source>
        <dbReference type="Proteomes" id="UP000800039"/>
    </source>
</evidence>
<organism evidence="4 5">
    <name type="scientific">Cucurbitaria berberidis CBS 394.84</name>
    <dbReference type="NCBI Taxonomy" id="1168544"/>
    <lineage>
        <taxon>Eukaryota</taxon>
        <taxon>Fungi</taxon>
        <taxon>Dikarya</taxon>
        <taxon>Ascomycota</taxon>
        <taxon>Pezizomycotina</taxon>
        <taxon>Dothideomycetes</taxon>
        <taxon>Pleosporomycetidae</taxon>
        <taxon>Pleosporales</taxon>
        <taxon>Pleosporineae</taxon>
        <taxon>Cucurbitariaceae</taxon>
        <taxon>Cucurbitaria</taxon>
    </lineage>
</organism>